<protein>
    <submittedName>
        <fullName evidence="1">Uncharacterized protein</fullName>
    </submittedName>
</protein>
<gene>
    <name evidence="1" type="ORF">DDZ44_00355</name>
</gene>
<organism evidence="1 2">
    <name type="scientific">Syntrophomonas wolfei</name>
    <dbReference type="NCBI Taxonomy" id="863"/>
    <lineage>
        <taxon>Bacteria</taxon>
        <taxon>Bacillati</taxon>
        <taxon>Bacillota</taxon>
        <taxon>Clostridia</taxon>
        <taxon>Eubacteriales</taxon>
        <taxon>Syntrophomonadaceae</taxon>
        <taxon>Syntrophomonas</taxon>
    </lineage>
</organism>
<evidence type="ECO:0000313" key="2">
    <source>
        <dbReference type="Proteomes" id="UP000263273"/>
    </source>
</evidence>
<name>A0A354YST5_9FIRM</name>
<dbReference type="STRING" id="378794.GCA_001570625_01597"/>
<comment type="caution">
    <text evidence="1">The sequence shown here is derived from an EMBL/GenBank/DDBJ whole genome shotgun (WGS) entry which is preliminary data.</text>
</comment>
<sequence length="71" mass="8575">MHSLIEEVENLGLKRMENVLDYLITLDRKRPLEEMSCAETRDLLQALGWKDNRDYEFARHKLLRLVKFITR</sequence>
<dbReference type="AlphaFoldDB" id="A0A354YST5"/>
<evidence type="ECO:0000313" key="1">
    <source>
        <dbReference type="EMBL" id="HBK52375.1"/>
    </source>
</evidence>
<proteinExistence type="predicted"/>
<reference evidence="1 2" key="1">
    <citation type="journal article" date="2018" name="Nat. Biotechnol.">
        <title>A standardized bacterial taxonomy based on genome phylogeny substantially revises the tree of life.</title>
        <authorList>
            <person name="Parks D.H."/>
            <person name="Chuvochina M."/>
            <person name="Waite D.W."/>
            <person name="Rinke C."/>
            <person name="Skarshewski A."/>
            <person name="Chaumeil P.A."/>
            <person name="Hugenholtz P."/>
        </authorList>
    </citation>
    <scope>NUCLEOTIDE SEQUENCE [LARGE SCALE GENOMIC DNA]</scope>
    <source>
        <strain evidence="1">UBA10948</strain>
    </source>
</reference>
<accession>A0A354YST5</accession>
<dbReference type="EMBL" id="DNZF01000009">
    <property type="protein sequence ID" value="HBK52375.1"/>
    <property type="molecule type" value="Genomic_DNA"/>
</dbReference>
<dbReference type="Proteomes" id="UP000263273">
    <property type="component" value="Unassembled WGS sequence"/>
</dbReference>